<keyword evidence="1" id="KW-0732">Signal</keyword>
<evidence type="ECO:0000313" key="3">
    <source>
        <dbReference type="Proteomes" id="UP000271889"/>
    </source>
</evidence>
<dbReference type="Proteomes" id="UP000271889">
    <property type="component" value="Unassembled WGS sequence"/>
</dbReference>
<evidence type="ECO:0000256" key="1">
    <source>
        <dbReference type="SAM" id="SignalP"/>
    </source>
</evidence>
<dbReference type="EMBL" id="UYRV01112329">
    <property type="protein sequence ID" value="VDN27428.1"/>
    <property type="molecule type" value="Genomic_DNA"/>
</dbReference>
<dbReference type="AlphaFoldDB" id="A0A3P7MXK0"/>
<protein>
    <submittedName>
        <fullName evidence="2">Uncharacterized protein</fullName>
    </submittedName>
</protein>
<proteinExistence type="predicted"/>
<evidence type="ECO:0000313" key="2">
    <source>
        <dbReference type="EMBL" id="VDN27428.1"/>
    </source>
</evidence>
<sequence>MVVPFSILSLLAAVLTIGFLPETMGKAMPETISDSFPQL</sequence>
<accession>A0A3P7MXK0</accession>
<reference evidence="2 3" key="1">
    <citation type="submission" date="2018-11" db="EMBL/GenBank/DDBJ databases">
        <authorList>
            <consortium name="Pathogen Informatics"/>
        </authorList>
    </citation>
    <scope>NUCLEOTIDE SEQUENCE [LARGE SCALE GENOMIC DNA]</scope>
</reference>
<name>A0A3P7MXK0_CYLGO</name>
<organism evidence="2 3">
    <name type="scientific">Cylicostephanus goldi</name>
    <name type="common">Nematode worm</name>
    <dbReference type="NCBI Taxonomy" id="71465"/>
    <lineage>
        <taxon>Eukaryota</taxon>
        <taxon>Metazoa</taxon>
        <taxon>Ecdysozoa</taxon>
        <taxon>Nematoda</taxon>
        <taxon>Chromadorea</taxon>
        <taxon>Rhabditida</taxon>
        <taxon>Rhabditina</taxon>
        <taxon>Rhabditomorpha</taxon>
        <taxon>Strongyloidea</taxon>
        <taxon>Strongylidae</taxon>
        <taxon>Cylicostephanus</taxon>
    </lineage>
</organism>
<gene>
    <name evidence="2" type="ORF">CGOC_LOCUS10655</name>
</gene>
<feature type="chain" id="PRO_5018083762" evidence="1">
    <location>
        <begin position="26"/>
        <end position="39"/>
    </location>
</feature>
<keyword evidence="3" id="KW-1185">Reference proteome</keyword>
<feature type="signal peptide" evidence="1">
    <location>
        <begin position="1"/>
        <end position="25"/>
    </location>
</feature>
<dbReference type="OrthoDB" id="3936150at2759"/>